<dbReference type="RefSeq" id="WP_013841058.1">
    <property type="nucleotide sequence ID" value="NC_015589.1"/>
</dbReference>
<dbReference type="EMBL" id="CP002780">
    <property type="protein sequence ID" value="AEG59287.1"/>
    <property type="molecule type" value="Genomic_DNA"/>
</dbReference>
<evidence type="ECO:0000313" key="2">
    <source>
        <dbReference type="EMBL" id="AEG59287.1"/>
    </source>
</evidence>
<proteinExistence type="predicted"/>
<feature type="transmembrane region" description="Helical" evidence="1">
    <location>
        <begin position="117"/>
        <end position="137"/>
    </location>
</feature>
<name>F6DL66_DESRL</name>
<accession>F6DL66</accession>
<gene>
    <name evidence="2" type="ordered locus">Desru_1012</name>
</gene>
<dbReference type="AlphaFoldDB" id="F6DL66"/>
<dbReference type="InterPro" id="IPR023804">
    <property type="entry name" value="DUF3792_TM"/>
</dbReference>
<evidence type="ECO:0000256" key="1">
    <source>
        <dbReference type="SAM" id="Phobius"/>
    </source>
</evidence>
<feature type="transmembrane region" description="Helical" evidence="1">
    <location>
        <begin position="92"/>
        <end position="111"/>
    </location>
</feature>
<keyword evidence="1" id="KW-0812">Transmembrane</keyword>
<evidence type="ECO:0000313" key="3">
    <source>
        <dbReference type="Proteomes" id="UP000009234"/>
    </source>
</evidence>
<reference evidence="2 3" key="2">
    <citation type="journal article" date="2012" name="Stand. Genomic Sci.">
        <title>Complete genome sequence of the sulfate-reducing firmicute Desulfotomaculum ruminis type strain (DL(T)).</title>
        <authorList>
            <person name="Spring S."/>
            <person name="Visser M."/>
            <person name="Lu M."/>
            <person name="Copeland A."/>
            <person name="Lapidus A."/>
            <person name="Lucas S."/>
            <person name="Cheng J.F."/>
            <person name="Han C."/>
            <person name="Tapia R."/>
            <person name="Goodwin L.A."/>
            <person name="Pitluck S."/>
            <person name="Ivanova N."/>
            <person name="Land M."/>
            <person name="Hauser L."/>
            <person name="Larimer F."/>
            <person name="Rohde M."/>
            <person name="Goker M."/>
            <person name="Detter J.C."/>
            <person name="Kyrpides N.C."/>
            <person name="Woyke T."/>
            <person name="Schaap P.J."/>
            <person name="Plugge C.M."/>
            <person name="Muyzer G."/>
            <person name="Kuever J."/>
            <person name="Pereira I.A."/>
            <person name="Parshina S.N."/>
            <person name="Bernier-Latmani R."/>
            <person name="Stams A.J."/>
            <person name="Klenk H.P."/>
        </authorList>
    </citation>
    <scope>NUCLEOTIDE SEQUENCE [LARGE SCALE GENOMIC DNA]</scope>
    <source>
        <strain evidence="3">ATCC 23193 / DSM 2154 / NCIB 8452 / DL</strain>
    </source>
</reference>
<dbReference type="HOGENOM" id="CLU_1692682_0_0_9"/>
<dbReference type="Pfam" id="PF12670">
    <property type="entry name" value="DUF3792"/>
    <property type="match status" value="1"/>
</dbReference>
<evidence type="ECO:0008006" key="4">
    <source>
        <dbReference type="Google" id="ProtNLM"/>
    </source>
</evidence>
<sequence length="155" mass="16528">MSRLTFVQWHKHGVPGDRLLKREAIGAGLVRAFSATLAVFLLMGVVVAITNQPVYHFSLGVLFVVLASALIGGGSAGAVARIRGWQHGGVTGFIYGAIFAMISAGLGLPVFDPVILTVAMALLGSLGGIIGVNLPAVRRRSRGRREIYRFIDMER</sequence>
<keyword evidence="3" id="KW-1185">Reference proteome</keyword>
<dbReference type="KEGG" id="dru:Desru_1012"/>
<dbReference type="NCBIfam" id="TIGR04086">
    <property type="entry name" value="TIGR04086_membr"/>
    <property type="match status" value="1"/>
</dbReference>
<dbReference type="STRING" id="696281.Desru_1012"/>
<organism evidence="2 3">
    <name type="scientific">Desulforamulus ruminis (strain ATCC 23193 / DSM 2154 / NCIMB 8452 / DL)</name>
    <name type="common">Desulfotomaculum ruminis</name>
    <dbReference type="NCBI Taxonomy" id="696281"/>
    <lineage>
        <taxon>Bacteria</taxon>
        <taxon>Bacillati</taxon>
        <taxon>Bacillota</taxon>
        <taxon>Clostridia</taxon>
        <taxon>Eubacteriales</taxon>
        <taxon>Peptococcaceae</taxon>
        <taxon>Desulforamulus</taxon>
    </lineage>
</organism>
<reference evidence="3" key="1">
    <citation type="submission" date="2011-05" db="EMBL/GenBank/DDBJ databases">
        <title>Complete sequence of Desulfotomaculum ruminis DSM 2154.</title>
        <authorList>
            <person name="Lucas S."/>
            <person name="Copeland A."/>
            <person name="Lapidus A."/>
            <person name="Cheng J.-F."/>
            <person name="Goodwin L."/>
            <person name="Pitluck S."/>
            <person name="Lu M."/>
            <person name="Detter J.C."/>
            <person name="Han C."/>
            <person name="Tapia R."/>
            <person name="Land M."/>
            <person name="Hauser L."/>
            <person name="Kyrpides N."/>
            <person name="Ivanova N."/>
            <person name="Mikhailova N."/>
            <person name="Pagani I."/>
            <person name="Stams A.J.M."/>
            <person name="Plugge C.M."/>
            <person name="Muyzer G."/>
            <person name="Kuever J."/>
            <person name="Parshina S.N."/>
            <person name="Ivanova A.E."/>
            <person name="Nazina T.N."/>
            <person name="Brambilla E."/>
            <person name="Spring S."/>
            <person name="Klenk H.-P."/>
            <person name="Woyke T."/>
        </authorList>
    </citation>
    <scope>NUCLEOTIDE SEQUENCE [LARGE SCALE GENOMIC DNA]</scope>
    <source>
        <strain evidence="3">ATCC 23193 / DSM 2154 / NCIB 8452 / DL</strain>
    </source>
</reference>
<feature type="transmembrane region" description="Helical" evidence="1">
    <location>
        <begin position="28"/>
        <end position="49"/>
    </location>
</feature>
<keyword evidence="1" id="KW-1133">Transmembrane helix</keyword>
<protein>
    <recommendedName>
        <fullName evidence="4">TIGR04086 family membrane protein</fullName>
    </recommendedName>
</protein>
<dbReference type="Proteomes" id="UP000009234">
    <property type="component" value="Chromosome"/>
</dbReference>
<keyword evidence="1" id="KW-0472">Membrane</keyword>
<dbReference type="eggNOG" id="ENOG5032W07">
    <property type="taxonomic scope" value="Bacteria"/>
</dbReference>
<dbReference type="OrthoDB" id="1787138at2"/>
<feature type="transmembrane region" description="Helical" evidence="1">
    <location>
        <begin position="55"/>
        <end position="80"/>
    </location>
</feature>